<reference evidence="8 9" key="1">
    <citation type="submission" date="2016-10" db="EMBL/GenBank/DDBJ databases">
        <authorList>
            <person name="de Groot N.N."/>
        </authorList>
    </citation>
    <scope>NUCLEOTIDE SEQUENCE [LARGE SCALE GENOMIC DNA]</scope>
    <source>
        <strain evidence="8 9">DSM 18610</strain>
    </source>
</reference>
<organism evidence="8 9">
    <name type="scientific">Pedobacter rhizosphaerae</name>
    <dbReference type="NCBI Taxonomy" id="390241"/>
    <lineage>
        <taxon>Bacteria</taxon>
        <taxon>Pseudomonadati</taxon>
        <taxon>Bacteroidota</taxon>
        <taxon>Sphingobacteriia</taxon>
        <taxon>Sphingobacteriales</taxon>
        <taxon>Sphingobacteriaceae</taxon>
        <taxon>Pedobacter</taxon>
    </lineage>
</organism>
<sequence length="392" mass="42150">MLSVKEARQLIANQVKLLNPIKIKLEEASGHILAADVFAPYDIPSFRQSAMDGYALIFEDQPLPLQLVGEMAAGTSESLQLSLGQTARIFTGAPVPEGADTVVMQEKVSLSAGKIIVEDIRLEKGSNVRAVGSEIKSGALAMAHGSLLSPAAIGFLAGIGITAVTVFPMPKVVIIVTGKELQKPGSELTFGQIYESNSYSLSAALKSEGITEISIVQADDDLEILTRILESALLKNDVILLTGGVSVGDYDFVLAASKACNIQQIFHKVKQKPGKPLFFGTKGEQLIFGLPGNPSSVLSCYYNYVLPAIKKLSNKENSVQEIKATLTHDYQKPAGLTHFLKGNYRNGKATPLNAQESFRLSSFAQANCLICLDEMQQEFKAGQTVDILLLPH</sequence>
<dbReference type="CDD" id="cd00887">
    <property type="entry name" value="MoeA"/>
    <property type="match status" value="1"/>
</dbReference>
<protein>
    <recommendedName>
        <fullName evidence="6">Molybdopterin molybdenumtransferase</fullName>
        <ecNumber evidence="6">2.10.1.1</ecNumber>
    </recommendedName>
</protein>
<dbReference type="Gene3D" id="3.40.980.10">
    <property type="entry name" value="MoaB/Mog-like domain"/>
    <property type="match status" value="1"/>
</dbReference>
<dbReference type="Pfam" id="PF00994">
    <property type="entry name" value="MoCF_biosynth"/>
    <property type="match status" value="1"/>
</dbReference>
<dbReference type="InterPro" id="IPR036688">
    <property type="entry name" value="MoeA_C_domain_IV_sf"/>
</dbReference>
<comment type="pathway">
    <text evidence="2 6">Cofactor biosynthesis; molybdopterin biosynthesis.</text>
</comment>
<dbReference type="GO" id="GO:0005829">
    <property type="term" value="C:cytosol"/>
    <property type="evidence" value="ECO:0007669"/>
    <property type="project" value="TreeGrafter"/>
</dbReference>
<name>A0A1H9MR10_9SPHI</name>
<evidence type="ECO:0000256" key="2">
    <source>
        <dbReference type="ARBA" id="ARBA00005046"/>
    </source>
</evidence>
<evidence type="ECO:0000256" key="1">
    <source>
        <dbReference type="ARBA" id="ARBA00002901"/>
    </source>
</evidence>
<dbReference type="NCBIfam" id="TIGR00177">
    <property type="entry name" value="molyb_syn"/>
    <property type="match status" value="1"/>
</dbReference>
<dbReference type="GO" id="GO:0006777">
    <property type="term" value="P:Mo-molybdopterin cofactor biosynthetic process"/>
    <property type="evidence" value="ECO:0007669"/>
    <property type="project" value="UniProtKB-UniRule"/>
</dbReference>
<evidence type="ECO:0000256" key="6">
    <source>
        <dbReference type="RuleBase" id="RU365090"/>
    </source>
</evidence>
<dbReference type="SUPFAM" id="SSF63867">
    <property type="entry name" value="MoeA C-terminal domain-like"/>
    <property type="match status" value="1"/>
</dbReference>
<dbReference type="STRING" id="390241.SAMN04488023_10695"/>
<feature type="domain" description="MoaB/Mog" evidence="7">
    <location>
        <begin position="173"/>
        <end position="311"/>
    </location>
</feature>
<dbReference type="PANTHER" id="PTHR10192:SF5">
    <property type="entry name" value="GEPHYRIN"/>
    <property type="match status" value="1"/>
</dbReference>
<comment type="catalytic activity">
    <reaction evidence="5">
        <text>adenylyl-molybdopterin + molybdate = Mo-molybdopterin + AMP + H(+)</text>
        <dbReference type="Rhea" id="RHEA:35047"/>
        <dbReference type="ChEBI" id="CHEBI:15378"/>
        <dbReference type="ChEBI" id="CHEBI:36264"/>
        <dbReference type="ChEBI" id="CHEBI:62727"/>
        <dbReference type="ChEBI" id="CHEBI:71302"/>
        <dbReference type="ChEBI" id="CHEBI:456215"/>
        <dbReference type="EC" id="2.10.1.1"/>
    </reaction>
</comment>
<dbReference type="OrthoDB" id="9804758at2"/>
<dbReference type="NCBIfam" id="NF045515">
    <property type="entry name" value="Glp_gephyrin"/>
    <property type="match status" value="1"/>
</dbReference>
<accession>A0A1H9MR10</accession>
<dbReference type="AlphaFoldDB" id="A0A1H9MR10"/>
<evidence type="ECO:0000256" key="3">
    <source>
        <dbReference type="ARBA" id="ARBA00010763"/>
    </source>
</evidence>
<dbReference type="InterPro" id="IPR036135">
    <property type="entry name" value="MoeA_linker/N_sf"/>
</dbReference>
<dbReference type="RefSeq" id="WP_090882750.1">
    <property type="nucleotide sequence ID" value="NZ_FOGG01000006.1"/>
</dbReference>
<dbReference type="Gene3D" id="2.40.340.10">
    <property type="entry name" value="MoeA, C-terminal, domain IV"/>
    <property type="match status" value="1"/>
</dbReference>
<keyword evidence="4 6" id="KW-0501">Molybdenum cofactor biosynthesis</keyword>
<dbReference type="EMBL" id="FOGG01000006">
    <property type="protein sequence ID" value="SER25929.1"/>
    <property type="molecule type" value="Genomic_DNA"/>
</dbReference>
<evidence type="ECO:0000256" key="5">
    <source>
        <dbReference type="ARBA" id="ARBA00047317"/>
    </source>
</evidence>
<keyword evidence="9" id="KW-1185">Reference proteome</keyword>
<dbReference type="SUPFAM" id="SSF63882">
    <property type="entry name" value="MoeA N-terminal region -like"/>
    <property type="match status" value="1"/>
</dbReference>
<dbReference type="UniPathway" id="UPA00344"/>
<evidence type="ECO:0000259" key="7">
    <source>
        <dbReference type="SMART" id="SM00852"/>
    </source>
</evidence>
<dbReference type="SUPFAM" id="SSF53218">
    <property type="entry name" value="Molybdenum cofactor biosynthesis proteins"/>
    <property type="match status" value="1"/>
</dbReference>
<dbReference type="Pfam" id="PF03453">
    <property type="entry name" value="MoeA_N"/>
    <property type="match status" value="1"/>
</dbReference>
<dbReference type="InterPro" id="IPR038987">
    <property type="entry name" value="MoeA-like"/>
</dbReference>
<dbReference type="GO" id="GO:0061599">
    <property type="term" value="F:molybdopterin molybdotransferase activity"/>
    <property type="evidence" value="ECO:0007669"/>
    <property type="project" value="UniProtKB-UniRule"/>
</dbReference>
<comment type="similarity">
    <text evidence="3 6">Belongs to the MoeA family.</text>
</comment>
<dbReference type="EC" id="2.10.1.1" evidence="6"/>
<evidence type="ECO:0000313" key="8">
    <source>
        <dbReference type="EMBL" id="SER25929.1"/>
    </source>
</evidence>
<dbReference type="SMART" id="SM00852">
    <property type="entry name" value="MoCF_biosynth"/>
    <property type="match status" value="1"/>
</dbReference>
<dbReference type="Gene3D" id="2.170.190.11">
    <property type="entry name" value="Molybdopterin biosynthesis moea protein, domain 3"/>
    <property type="match status" value="1"/>
</dbReference>
<dbReference type="Proteomes" id="UP000199572">
    <property type="component" value="Unassembled WGS sequence"/>
</dbReference>
<keyword evidence="6" id="KW-0479">Metal-binding</keyword>
<gene>
    <name evidence="8" type="ORF">SAMN04488023_10695</name>
</gene>
<dbReference type="Pfam" id="PF03454">
    <property type="entry name" value="MoeA_C"/>
    <property type="match status" value="1"/>
</dbReference>
<dbReference type="InterPro" id="IPR005111">
    <property type="entry name" value="MoeA_C_domain_IV"/>
</dbReference>
<keyword evidence="6" id="KW-0460">Magnesium</keyword>
<proteinExistence type="inferred from homology"/>
<keyword evidence="6" id="KW-0500">Molybdenum</keyword>
<dbReference type="GO" id="GO:0046872">
    <property type="term" value="F:metal ion binding"/>
    <property type="evidence" value="ECO:0007669"/>
    <property type="project" value="UniProtKB-UniRule"/>
</dbReference>
<evidence type="ECO:0000256" key="4">
    <source>
        <dbReference type="ARBA" id="ARBA00023150"/>
    </source>
</evidence>
<keyword evidence="6" id="KW-0808">Transferase</keyword>
<dbReference type="PANTHER" id="PTHR10192">
    <property type="entry name" value="MOLYBDOPTERIN BIOSYNTHESIS PROTEIN"/>
    <property type="match status" value="1"/>
</dbReference>
<dbReference type="InterPro" id="IPR036425">
    <property type="entry name" value="MoaB/Mog-like_dom_sf"/>
</dbReference>
<comment type="function">
    <text evidence="1 6">Catalyzes the insertion of molybdate into adenylated molybdopterin with the concomitant release of AMP.</text>
</comment>
<dbReference type="InterPro" id="IPR005110">
    <property type="entry name" value="MoeA_linker/N"/>
</dbReference>
<dbReference type="Gene3D" id="3.90.105.10">
    <property type="entry name" value="Molybdopterin biosynthesis moea protein, domain 2"/>
    <property type="match status" value="1"/>
</dbReference>
<evidence type="ECO:0000313" key="9">
    <source>
        <dbReference type="Proteomes" id="UP000199572"/>
    </source>
</evidence>
<dbReference type="InterPro" id="IPR001453">
    <property type="entry name" value="MoaB/Mog_dom"/>
</dbReference>
<comment type="cofactor">
    <cofactor evidence="6">
        <name>Mg(2+)</name>
        <dbReference type="ChEBI" id="CHEBI:18420"/>
    </cofactor>
</comment>